<dbReference type="STRING" id="1034346.GCA_000313565_03394"/>
<evidence type="ECO:0000313" key="2">
    <source>
        <dbReference type="EMBL" id="PXX76889.1"/>
    </source>
</evidence>
<dbReference type="OrthoDB" id="9866122at2"/>
<comment type="caution">
    <text evidence="1">The sequence shown here is derived from an EMBL/GenBank/DDBJ whole genome shotgun (WGS) entry which is preliminary data.</text>
</comment>
<dbReference type="AlphaFoldDB" id="A0A2V2F6A5"/>
<organism evidence="1 4">
    <name type="scientific">Dielma fastidiosa</name>
    <dbReference type="NCBI Taxonomy" id="1034346"/>
    <lineage>
        <taxon>Bacteria</taxon>
        <taxon>Bacillati</taxon>
        <taxon>Bacillota</taxon>
        <taxon>Erysipelotrichia</taxon>
        <taxon>Erysipelotrichales</taxon>
        <taxon>Erysipelotrichaceae</taxon>
        <taxon>Dielma</taxon>
    </lineage>
</organism>
<accession>A0A2V2F6A5</accession>
<reference evidence="2 3" key="1">
    <citation type="submission" date="2018-05" db="EMBL/GenBank/DDBJ databases">
        <title>Genomic Encyclopedia of Type Strains, Phase IV (KMG-IV): sequencing the most valuable type-strain genomes for metagenomic binning, comparative biology and taxonomic classification.</title>
        <authorList>
            <person name="Goeker M."/>
        </authorList>
    </citation>
    <scope>NUCLEOTIDE SEQUENCE [LARGE SCALE GENOMIC DNA]</scope>
    <source>
        <strain evidence="2 3">JC118</strain>
    </source>
</reference>
<dbReference type="Proteomes" id="UP001276902">
    <property type="component" value="Unassembled WGS sequence"/>
</dbReference>
<reference evidence="1" key="2">
    <citation type="submission" date="2022-03" db="EMBL/GenBank/DDBJ databases">
        <title>First case of bacteraemia caused by Dielma fastidiosa in a patient hospitalised with diverticulitis.</title>
        <authorList>
            <person name="Forman-Ankjaer B."/>
            <person name="Hvid-Jensen F."/>
            <person name="Kobel C.M."/>
            <person name="Greve T."/>
        </authorList>
    </citation>
    <scope>NUCLEOTIDE SEQUENCE</scope>
    <source>
        <strain evidence="1">AUH_DF_2021</strain>
    </source>
</reference>
<evidence type="ECO:0000313" key="1">
    <source>
        <dbReference type="EMBL" id="MDY5168025.1"/>
    </source>
</evidence>
<dbReference type="Proteomes" id="UP000247612">
    <property type="component" value="Unassembled WGS sequence"/>
</dbReference>
<proteinExistence type="predicted"/>
<protein>
    <submittedName>
        <fullName evidence="2">Sporulation protein YqfC</fullName>
    </submittedName>
    <submittedName>
        <fullName evidence="1">YabP/YqfC family sporulation protein</fullName>
    </submittedName>
</protein>
<gene>
    <name evidence="2" type="ORF">DES51_11384</name>
    <name evidence="1" type="ORF">MQE39_07840</name>
</gene>
<dbReference type="Pfam" id="PF07873">
    <property type="entry name" value="YabP"/>
    <property type="match status" value="1"/>
</dbReference>
<dbReference type="EMBL" id="JALDAW010000011">
    <property type="protein sequence ID" value="MDY5168025.1"/>
    <property type="molecule type" value="Genomic_DNA"/>
</dbReference>
<sequence>MITYDDRQLMIEKYKAILRVRKNEIKIQCAHYTLTIQGSDLMISALTRDEILIGGTIATVVFNNE</sequence>
<dbReference type="InterPro" id="IPR022476">
    <property type="entry name" value="Spore_YabP/YqfC"/>
</dbReference>
<evidence type="ECO:0000313" key="3">
    <source>
        <dbReference type="Proteomes" id="UP000247612"/>
    </source>
</evidence>
<dbReference type="EMBL" id="QJKH01000013">
    <property type="protein sequence ID" value="PXX76889.1"/>
    <property type="molecule type" value="Genomic_DNA"/>
</dbReference>
<keyword evidence="3" id="KW-1185">Reference proteome</keyword>
<dbReference type="RefSeq" id="WP_022939673.1">
    <property type="nucleotide sequence ID" value="NZ_BAABZA010000001.1"/>
</dbReference>
<evidence type="ECO:0000313" key="4">
    <source>
        <dbReference type="Proteomes" id="UP001276902"/>
    </source>
</evidence>
<name>A0A2V2F6A5_9FIRM</name>
<dbReference type="GeneID" id="94439230"/>